<dbReference type="EMBL" id="CABIJS010000610">
    <property type="protein sequence ID" value="VUZ54136.1"/>
    <property type="molecule type" value="Genomic_DNA"/>
</dbReference>
<accession>A0A564Z3Y9</accession>
<name>A0A564Z3Y9_HYMDI</name>
<keyword evidence="2" id="KW-1185">Reference proteome</keyword>
<sequence>MIHPDLDPSQTHCIASLCDSTRLLHRVNKNKRPTSTHPAMLRLKPKKPMAIKGALCHFNHEKASEHTE</sequence>
<evidence type="ECO:0000313" key="1">
    <source>
        <dbReference type="EMBL" id="VUZ54136.1"/>
    </source>
</evidence>
<proteinExistence type="predicted"/>
<dbReference type="AlphaFoldDB" id="A0A564Z3Y9"/>
<organism evidence="1 2">
    <name type="scientific">Hymenolepis diminuta</name>
    <name type="common">Rat tapeworm</name>
    <dbReference type="NCBI Taxonomy" id="6216"/>
    <lineage>
        <taxon>Eukaryota</taxon>
        <taxon>Metazoa</taxon>
        <taxon>Spiralia</taxon>
        <taxon>Lophotrochozoa</taxon>
        <taxon>Platyhelminthes</taxon>
        <taxon>Cestoda</taxon>
        <taxon>Eucestoda</taxon>
        <taxon>Cyclophyllidea</taxon>
        <taxon>Hymenolepididae</taxon>
        <taxon>Hymenolepis</taxon>
    </lineage>
</organism>
<evidence type="ECO:0000313" key="2">
    <source>
        <dbReference type="Proteomes" id="UP000321570"/>
    </source>
</evidence>
<reference evidence="1 2" key="1">
    <citation type="submission" date="2019-07" db="EMBL/GenBank/DDBJ databases">
        <authorList>
            <person name="Jastrzebski P J."/>
            <person name="Paukszto L."/>
            <person name="Jastrzebski P J."/>
        </authorList>
    </citation>
    <scope>NUCLEOTIDE SEQUENCE [LARGE SCALE GENOMIC DNA]</scope>
    <source>
        <strain evidence="1 2">WMS-il1</strain>
    </source>
</reference>
<gene>
    <name evidence="1" type="ORF">WMSIL1_LOCUS12281</name>
</gene>
<protein>
    <submittedName>
        <fullName evidence="1">Uncharacterized protein</fullName>
    </submittedName>
</protein>
<dbReference type="Proteomes" id="UP000321570">
    <property type="component" value="Unassembled WGS sequence"/>
</dbReference>